<dbReference type="InterPro" id="IPR052710">
    <property type="entry name" value="CAAX_protease"/>
</dbReference>
<dbReference type="PANTHER" id="PTHR36435:SF1">
    <property type="entry name" value="CAAX AMINO TERMINAL PROTEASE FAMILY PROTEIN"/>
    <property type="match status" value="1"/>
</dbReference>
<keyword evidence="1" id="KW-0812">Transmembrane</keyword>
<keyword evidence="1" id="KW-0472">Membrane</keyword>
<keyword evidence="4" id="KW-1185">Reference proteome</keyword>
<dbReference type="EMBL" id="AFEU01000002">
    <property type="protein sequence ID" value="EIJ80189.1"/>
    <property type="molecule type" value="Genomic_DNA"/>
</dbReference>
<dbReference type="OrthoDB" id="2679500at2"/>
<feature type="transmembrane region" description="Helical" evidence="1">
    <location>
        <begin position="15"/>
        <end position="45"/>
    </location>
</feature>
<comment type="caution">
    <text evidence="3">The sequence shown here is derived from an EMBL/GenBank/DDBJ whole genome shotgun (WGS) entry which is preliminary data.</text>
</comment>
<dbReference type="PATRIC" id="fig|997296.3.peg.1594"/>
<name>I3E118_BACMT</name>
<dbReference type="GO" id="GO:0004175">
    <property type="term" value="F:endopeptidase activity"/>
    <property type="evidence" value="ECO:0007669"/>
    <property type="project" value="UniProtKB-ARBA"/>
</dbReference>
<evidence type="ECO:0000313" key="3">
    <source>
        <dbReference type="EMBL" id="EIJ80189.1"/>
    </source>
</evidence>
<dbReference type="Proteomes" id="UP000010523">
    <property type="component" value="Unassembled WGS sequence"/>
</dbReference>
<dbReference type="GO" id="GO:0080120">
    <property type="term" value="P:CAAX-box protein maturation"/>
    <property type="evidence" value="ECO:0007669"/>
    <property type="project" value="UniProtKB-ARBA"/>
</dbReference>
<dbReference type="RefSeq" id="WP_003351615.1">
    <property type="nucleotide sequence ID" value="NZ_AFEU01000002.1"/>
</dbReference>
<feature type="transmembrane region" description="Helical" evidence="1">
    <location>
        <begin position="167"/>
        <end position="186"/>
    </location>
</feature>
<dbReference type="InterPro" id="IPR003675">
    <property type="entry name" value="Rce1/LyrA-like_dom"/>
</dbReference>
<feature type="domain" description="CAAX prenyl protease 2/Lysostaphin resistance protein A-like" evidence="2">
    <location>
        <begin position="115"/>
        <end position="204"/>
    </location>
</feature>
<accession>I3E118</accession>
<keyword evidence="1" id="KW-1133">Transmembrane helix</keyword>
<gene>
    <name evidence="3" type="ORF">PB1_07507</name>
</gene>
<dbReference type="GO" id="GO:0006508">
    <property type="term" value="P:proteolysis"/>
    <property type="evidence" value="ECO:0007669"/>
    <property type="project" value="UniProtKB-KW"/>
</dbReference>
<keyword evidence="3" id="KW-0378">Hydrolase</keyword>
<dbReference type="PANTHER" id="PTHR36435">
    <property type="entry name" value="SLR1288 PROTEIN"/>
    <property type="match status" value="1"/>
</dbReference>
<reference evidence="3 4" key="1">
    <citation type="journal article" date="2012" name="Appl. Environ. Microbiol.">
        <title>Genome Sequence of Thermotolerant Bacillus methanolicus: Features and Regulation Related to Methylotrophy and Production of L-Lysine and L-Glutamate from Methanol.</title>
        <authorList>
            <person name="Heggeset T.M."/>
            <person name="Krog A."/>
            <person name="Balzer S."/>
            <person name="Wentzel A."/>
            <person name="Ellingsen T.E."/>
            <person name="Brautaset T."/>
        </authorList>
    </citation>
    <scope>NUCLEOTIDE SEQUENCE [LARGE SCALE GENOMIC DNA]</scope>
    <source>
        <strain evidence="3 4">PB1</strain>
    </source>
</reference>
<dbReference type="AlphaFoldDB" id="I3E118"/>
<protein>
    <submittedName>
        <fullName evidence="3">CAAX amino terminal protease family protein</fullName>
    </submittedName>
</protein>
<evidence type="ECO:0000313" key="4">
    <source>
        <dbReference type="Proteomes" id="UP000010523"/>
    </source>
</evidence>
<keyword evidence="3" id="KW-0645">Protease</keyword>
<feature type="transmembrane region" description="Helical" evidence="1">
    <location>
        <begin position="72"/>
        <end position="93"/>
    </location>
</feature>
<dbReference type="eggNOG" id="COG1266">
    <property type="taxonomic scope" value="Bacteria"/>
</dbReference>
<evidence type="ECO:0000259" key="2">
    <source>
        <dbReference type="Pfam" id="PF02517"/>
    </source>
</evidence>
<dbReference type="STRING" id="997296.PB1_07507"/>
<sequence length="213" mass="24607">MGISVTEKRPFLEMVFLVVLMLISALFFPQFKALFGILPIVYYFVERKIRGRSRENNGFNFANLLHDIKKSWVWVLLVGIVFQILYVIIYKNYFPEIFAHVLARAPVIKTFDVKLVITLFILALGEEITFRGLVQERLQWVMKPHYAIVLTSIIFALMHISPGEPKLVALDLTTIFIDSVIFGIIFYKTKRIYASWIAHALANIAATYMITNL</sequence>
<proteinExistence type="predicted"/>
<organism evidence="3 4">
    <name type="scientific">Bacillus methanolicus PB1</name>
    <dbReference type="NCBI Taxonomy" id="997296"/>
    <lineage>
        <taxon>Bacteria</taxon>
        <taxon>Bacillati</taxon>
        <taxon>Bacillota</taxon>
        <taxon>Bacilli</taxon>
        <taxon>Bacillales</taxon>
        <taxon>Bacillaceae</taxon>
        <taxon>Bacillus</taxon>
    </lineage>
</organism>
<evidence type="ECO:0000256" key="1">
    <source>
        <dbReference type="SAM" id="Phobius"/>
    </source>
</evidence>
<feature type="transmembrane region" description="Helical" evidence="1">
    <location>
        <begin position="113"/>
        <end position="133"/>
    </location>
</feature>
<dbReference type="Pfam" id="PF02517">
    <property type="entry name" value="Rce1-like"/>
    <property type="match status" value="1"/>
</dbReference>
<feature type="transmembrane region" description="Helical" evidence="1">
    <location>
        <begin position="145"/>
        <end position="161"/>
    </location>
</feature>
<feature type="transmembrane region" description="Helical" evidence="1">
    <location>
        <begin position="193"/>
        <end position="211"/>
    </location>
</feature>